<proteinExistence type="predicted"/>
<gene>
    <name evidence="1" type="ORF">CBRE1094_LOCUS27760</name>
</gene>
<evidence type="ECO:0000313" key="1">
    <source>
        <dbReference type="EMBL" id="CAD9494253.1"/>
    </source>
</evidence>
<reference evidence="1" key="1">
    <citation type="submission" date="2021-01" db="EMBL/GenBank/DDBJ databases">
        <authorList>
            <person name="Corre E."/>
            <person name="Pelletier E."/>
            <person name="Niang G."/>
            <person name="Scheremetjew M."/>
            <person name="Finn R."/>
            <person name="Kale V."/>
            <person name="Holt S."/>
            <person name="Cochrane G."/>
            <person name="Meng A."/>
            <person name="Brown T."/>
            <person name="Cohen L."/>
        </authorList>
    </citation>
    <scope>NUCLEOTIDE SEQUENCE</scope>
    <source>
        <strain evidence="1">UTEX LB 985</strain>
    </source>
</reference>
<accession>A0A7S2HLC9</accession>
<name>A0A7S2HLC9_9EUKA</name>
<dbReference type="EMBL" id="HBGU01050932">
    <property type="protein sequence ID" value="CAD9494253.1"/>
    <property type="molecule type" value="Transcribed_RNA"/>
</dbReference>
<dbReference type="AlphaFoldDB" id="A0A7S2HLC9"/>
<sequence length="104" mass="12111">MPTVERLERIVGLMHMQSCAMIHHTHACARHSMRQMRSVIKRHPFGTLRPNERARVRLADEAIDVDVGRQASERDSSVAKWVEEGFGKLKKATVEEREEPRHWD</sequence>
<protein>
    <submittedName>
        <fullName evidence="1">Uncharacterized protein</fullName>
    </submittedName>
</protein>
<organism evidence="1">
    <name type="scientific">Haptolina brevifila</name>
    <dbReference type="NCBI Taxonomy" id="156173"/>
    <lineage>
        <taxon>Eukaryota</taxon>
        <taxon>Haptista</taxon>
        <taxon>Haptophyta</taxon>
        <taxon>Prymnesiophyceae</taxon>
        <taxon>Prymnesiales</taxon>
        <taxon>Prymnesiaceae</taxon>
        <taxon>Haptolina</taxon>
    </lineage>
</organism>